<proteinExistence type="inferred from homology"/>
<dbReference type="GeneID" id="78361536"/>
<evidence type="ECO:0000313" key="10">
    <source>
        <dbReference type="Proteomes" id="UP000214610"/>
    </source>
</evidence>
<evidence type="ECO:0000256" key="4">
    <source>
        <dbReference type="ARBA" id="ARBA00022917"/>
    </source>
</evidence>
<feature type="coiled-coil region" evidence="7">
    <location>
        <begin position="133"/>
        <end position="167"/>
    </location>
</feature>
<sequence length="186" mass="21135">MSTKDIYSQSEHHMQRTIVTLKENFMKIRTGRAHTGLLEHITVDYYGSPTPISQVAQLGLADARTITVQPWEKKMVAVVEKAIRNSDLGLNPATSGDIIRVPMPPLTEERRRDLTKVVRGEGEEAKVAVRNLRRDANNKIAALVKEKEISEDEQRRAETEIQKLTDKYITEVDKLVAEKEKEIMTV</sequence>
<evidence type="ECO:0000256" key="2">
    <source>
        <dbReference type="ARBA" id="ARBA00005912"/>
    </source>
</evidence>
<dbReference type="Proteomes" id="UP000214610">
    <property type="component" value="Unassembled WGS sequence"/>
</dbReference>
<evidence type="ECO:0000259" key="8">
    <source>
        <dbReference type="Pfam" id="PF01765"/>
    </source>
</evidence>
<evidence type="ECO:0000256" key="6">
    <source>
        <dbReference type="HAMAP-Rule" id="MF_00040"/>
    </source>
</evidence>
<dbReference type="Pfam" id="PF01765">
    <property type="entry name" value="RRF"/>
    <property type="match status" value="1"/>
</dbReference>
<comment type="subcellular location">
    <subcellularLocation>
        <location evidence="1 6">Cytoplasm</location>
    </subcellularLocation>
</comment>
<dbReference type="RefSeq" id="WP_066592983.1">
    <property type="nucleotide sequence ID" value="NZ_CAJTBZ010000011.1"/>
</dbReference>
<dbReference type="Gene3D" id="3.30.1360.40">
    <property type="match status" value="1"/>
</dbReference>
<keyword evidence="4 6" id="KW-0648">Protein biosynthesis</keyword>
<feature type="domain" description="Ribosome recycling factor" evidence="8">
    <location>
        <begin position="21"/>
        <end position="184"/>
    </location>
</feature>
<dbReference type="FunFam" id="1.10.132.20:FF:000001">
    <property type="entry name" value="Ribosome-recycling factor"/>
    <property type="match status" value="1"/>
</dbReference>
<keyword evidence="7" id="KW-0175">Coiled coil</keyword>
<dbReference type="NCBIfam" id="TIGR00496">
    <property type="entry name" value="frr"/>
    <property type="match status" value="1"/>
</dbReference>
<dbReference type="PANTHER" id="PTHR20982">
    <property type="entry name" value="RIBOSOME RECYCLING FACTOR"/>
    <property type="match status" value="1"/>
</dbReference>
<accession>A0A227KNH7</accession>
<dbReference type="PANTHER" id="PTHR20982:SF3">
    <property type="entry name" value="MITOCHONDRIAL RIBOSOME RECYCLING FACTOR PSEUDO 1"/>
    <property type="match status" value="1"/>
</dbReference>
<comment type="caution">
    <text evidence="9">The sequence shown here is derived from an EMBL/GenBank/DDBJ whole genome shotgun (WGS) entry which is preliminary data.</text>
</comment>
<reference evidence="10" key="1">
    <citation type="submission" date="2017-05" db="EMBL/GenBank/DDBJ databases">
        <title>Improved OligoMM genomes.</title>
        <authorList>
            <person name="Garzetti D."/>
        </authorList>
    </citation>
    <scope>NUCLEOTIDE SEQUENCE [LARGE SCALE GENOMIC DNA]</scope>
    <source>
        <strain evidence="10">YL45</strain>
    </source>
</reference>
<name>A0A227KNH7_9BURK</name>
<dbReference type="SUPFAM" id="SSF55194">
    <property type="entry name" value="Ribosome recycling factor, RRF"/>
    <property type="match status" value="1"/>
</dbReference>
<evidence type="ECO:0000256" key="3">
    <source>
        <dbReference type="ARBA" id="ARBA00022490"/>
    </source>
</evidence>
<protein>
    <recommendedName>
        <fullName evidence="6">Ribosome-recycling factor</fullName>
        <shortName evidence="6">RRF</shortName>
    </recommendedName>
    <alternativeName>
        <fullName evidence="6">Ribosome-releasing factor</fullName>
    </alternativeName>
</protein>
<comment type="similarity">
    <text evidence="2 6">Belongs to the RRF family.</text>
</comment>
<dbReference type="GO" id="GO:0002184">
    <property type="term" value="P:cytoplasmic translational termination"/>
    <property type="evidence" value="ECO:0007669"/>
    <property type="project" value="TreeGrafter"/>
</dbReference>
<dbReference type="Gene3D" id="1.10.132.20">
    <property type="entry name" value="Ribosome-recycling factor"/>
    <property type="match status" value="1"/>
</dbReference>
<dbReference type="CDD" id="cd00520">
    <property type="entry name" value="RRF"/>
    <property type="match status" value="1"/>
</dbReference>
<organism evidence="9 10">
    <name type="scientific">Turicimonas muris</name>
    <dbReference type="NCBI Taxonomy" id="1796652"/>
    <lineage>
        <taxon>Bacteria</taxon>
        <taxon>Pseudomonadati</taxon>
        <taxon>Pseudomonadota</taxon>
        <taxon>Betaproteobacteria</taxon>
        <taxon>Burkholderiales</taxon>
        <taxon>Sutterellaceae</taxon>
        <taxon>Turicimonas</taxon>
    </lineage>
</organism>
<dbReference type="GO" id="GO:0043023">
    <property type="term" value="F:ribosomal large subunit binding"/>
    <property type="evidence" value="ECO:0007669"/>
    <property type="project" value="TreeGrafter"/>
</dbReference>
<comment type="function">
    <text evidence="5 6">Responsible for the release of ribosomes from messenger RNA at the termination of protein biosynthesis. May increase the efficiency of translation by recycling ribosomes from one round of translation to another.</text>
</comment>
<dbReference type="EMBL" id="NHMP01000003">
    <property type="protein sequence ID" value="OXE49639.1"/>
    <property type="molecule type" value="Genomic_DNA"/>
</dbReference>
<dbReference type="InterPro" id="IPR036191">
    <property type="entry name" value="RRF_sf"/>
</dbReference>
<dbReference type="InterPro" id="IPR002661">
    <property type="entry name" value="Ribosome_recyc_fac"/>
</dbReference>
<evidence type="ECO:0000256" key="7">
    <source>
        <dbReference type="SAM" id="Coils"/>
    </source>
</evidence>
<dbReference type="AlphaFoldDB" id="A0A227KNH7"/>
<evidence type="ECO:0000256" key="1">
    <source>
        <dbReference type="ARBA" id="ARBA00004496"/>
    </source>
</evidence>
<evidence type="ECO:0000313" key="9">
    <source>
        <dbReference type="EMBL" id="OXE49639.1"/>
    </source>
</evidence>
<dbReference type="GO" id="GO:0005829">
    <property type="term" value="C:cytosol"/>
    <property type="evidence" value="ECO:0007669"/>
    <property type="project" value="GOC"/>
</dbReference>
<evidence type="ECO:0000256" key="5">
    <source>
        <dbReference type="ARBA" id="ARBA00025050"/>
    </source>
</evidence>
<keyword evidence="3 6" id="KW-0963">Cytoplasm</keyword>
<keyword evidence="10" id="KW-1185">Reference proteome</keyword>
<dbReference type="HAMAP" id="MF_00040">
    <property type="entry name" value="RRF"/>
    <property type="match status" value="1"/>
</dbReference>
<dbReference type="InterPro" id="IPR023584">
    <property type="entry name" value="Ribosome_recyc_fac_dom"/>
</dbReference>
<gene>
    <name evidence="6" type="primary">frr</name>
    <name evidence="9" type="ORF">ADH67_05760</name>
</gene>
<dbReference type="FunFam" id="3.30.1360.40:FF:000001">
    <property type="entry name" value="Ribosome-recycling factor"/>
    <property type="match status" value="1"/>
</dbReference>